<dbReference type="EMBL" id="FXLY01000009">
    <property type="protein sequence ID" value="SMN21892.1"/>
    <property type="molecule type" value="Genomic_DNA"/>
</dbReference>
<proteinExistence type="predicted"/>
<protein>
    <submittedName>
        <fullName evidence="1">Similar to Saccharomyces cerevisiae YOL104C NDJ1 Meiosis-specific telomere protein</fullName>
    </submittedName>
</protein>
<sequence length="310" mass="36439">MSFLEANTTLGDNEFSFDQDSNRKKIKMPIVPIYPNRSFVNLVSEARHLRFNFKRTGPNKSPFNLFKVLYMGLQMERPIILKDLSKFFDIVPNEIHINYEKRKFKYEEESNCINIIPLILFVHVKSKGQESCSDLIIIKQQHIQLYAKKLLFNKIPKGNKSFEMYTFVDSYISSLFDDMIYKWFQWTNLVTKNGGTYTLRETNMSVLKRLLYQKFWEDHFFLQDSKEYSVNQFKSCVHTNNKGNSSRFGCWVDIQNDIIIFASTIYEANGKPSRTVNAMCYSNQNVKQICYLLSLYINLASISCFASNVR</sequence>
<evidence type="ECO:0000313" key="2">
    <source>
        <dbReference type="Proteomes" id="UP000196158"/>
    </source>
</evidence>
<name>A0A1X7R8F7_9SACH</name>
<dbReference type="AlphaFoldDB" id="A0A1X7R8F7"/>
<dbReference type="OrthoDB" id="10327989at2759"/>
<reference evidence="1 2" key="1">
    <citation type="submission" date="2017-04" db="EMBL/GenBank/DDBJ databases">
        <authorList>
            <person name="Afonso C.L."/>
            <person name="Miller P.J."/>
            <person name="Scott M.A."/>
            <person name="Spackman E."/>
            <person name="Goraichik I."/>
            <person name="Dimitrov K.M."/>
            <person name="Suarez D.L."/>
            <person name="Swayne D.E."/>
        </authorList>
    </citation>
    <scope>NUCLEOTIDE SEQUENCE [LARGE SCALE GENOMIC DNA]</scope>
</reference>
<accession>A0A1X7R8F7</accession>
<evidence type="ECO:0000313" key="1">
    <source>
        <dbReference type="EMBL" id="SMN21892.1"/>
    </source>
</evidence>
<dbReference type="Proteomes" id="UP000196158">
    <property type="component" value="Unassembled WGS sequence"/>
</dbReference>
<organism evidence="1 2">
    <name type="scientific">Maudiozyma saulgeensis</name>
    <dbReference type="NCBI Taxonomy" id="1789683"/>
    <lineage>
        <taxon>Eukaryota</taxon>
        <taxon>Fungi</taxon>
        <taxon>Dikarya</taxon>
        <taxon>Ascomycota</taxon>
        <taxon>Saccharomycotina</taxon>
        <taxon>Saccharomycetes</taxon>
        <taxon>Saccharomycetales</taxon>
        <taxon>Saccharomycetaceae</taxon>
        <taxon>Maudiozyma</taxon>
    </lineage>
</organism>
<keyword evidence="2" id="KW-1185">Reference proteome</keyword>
<gene>
    <name evidence="1" type="ORF">KASA_0J02277G</name>
</gene>